<proteinExistence type="predicted"/>
<evidence type="ECO:0000313" key="1">
    <source>
        <dbReference type="EMBL" id="DAE11984.1"/>
    </source>
</evidence>
<name>A0A8S5PZ03_9CAUD</name>
<reference evidence="1" key="1">
    <citation type="journal article" date="2021" name="Proc. Natl. Acad. Sci. U.S.A.">
        <title>A Catalog of Tens of Thousands of Viruses from Human Metagenomes Reveals Hidden Associations with Chronic Diseases.</title>
        <authorList>
            <person name="Tisza M.J."/>
            <person name="Buck C.B."/>
        </authorList>
    </citation>
    <scope>NUCLEOTIDE SEQUENCE</scope>
    <source>
        <strain evidence="1">CtBtT5</strain>
    </source>
</reference>
<dbReference type="EMBL" id="BK015540">
    <property type="protein sequence ID" value="DAE11984.1"/>
    <property type="molecule type" value="Genomic_DNA"/>
</dbReference>
<protein>
    <submittedName>
        <fullName evidence="1">Uncharacterized protein</fullName>
    </submittedName>
</protein>
<accession>A0A8S5PZ03</accession>
<organism evidence="1">
    <name type="scientific">Myoviridae sp. ctBtT5</name>
    <dbReference type="NCBI Taxonomy" id="2825048"/>
    <lineage>
        <taxon>Viruses</taxon>
        <taxon>Duplodnaviria</taxon>
        <taxon>Heunggongvirae</taxon>
        <taxon>Uroviricota</taxon>
        <taxon>Caudoviricetes</taxon>
    </lineage>
</organism>
<sequence length="90" mass="10442">MQGKIQRILSIIEGNKGKLFTVHEIVISQEMDTLRMSIFIMKLFSLKEERRAILDIPNMSFLNKSLSISKEMLGDFLKQTVDEKPLFIEP</sequence>